<dbReference type="InterPro" id="IPR051459">
    <property type="entry name" value="Cytochrome_c-type_DH"/>
</dbReference>
<protein>
    <submittedName>
        <fullName evidence="6">C-type cytochrome</fullName>
    </submittedName>
</protein>
<dbReference type="Proteomes" id="UP000611723">
    <property type="component" value="Unassembled WGS sequence"/>
</dbReference>
<sequence>MKSQRLKNIIGVCAILIATISAYTFKNQLISPSDNLMEIYHALGEDYPDHYIDNIDSSAIKRGYELVHIGKTKPPSGIISTSISKFYTCTSCHNMVKEDSELDVVDQDARLQFAMDNKIPYLQGSTFWGVVNRESWYNDDYVLKYGDLVRKAESSLKESIQLCAQVCSQGRYLEEWEMNSILSYLWTLQMKVSDLDLSENELAAINELVAHQKNDSAINLLKSKYLTKSPATFTEVPESKKEGYPYTGRPEFGKAIYELGCQHCHHPYGESDLVLDNSVYTFKWLKKNITKNSPKSIYEIIRKGTYSEVGHKEYMPHYTLEKMSHQQVEDLRAYIEMSVK</sequence>
<evidence type="ECO:0000256" key="2">
    <source>
        <dbReference type="ARBA" id="ARBA00022723"/>
    </source>
</evidence>
<dbReference type="InterPro" id="IPR036909">
    <property type="entry name" value="Cyt_c-like_dom_sf"/>
</dbReference>
<evidence type="ECO:0000256" key="1">
    <source>
        <dbReference type="ARBA" id="ARBA00022617"/>
    </source>
</evidence>
<comment type="caution">
    <text evidence="6">The sequence shown here is derived from an EMBL/GenBank/DDBJ whole genome shotgun (WGS) entry which is preliminary data.</text>
</comment>
<dbReference type="InterPro" id="IPR009056">
    <property type="entry name" value="Cyt_c-like_dom"/>
</dbReference>
<name>A0A934WWV1_9BACT</name>
<dbReference type="GO" id="GO:0009055">
    <property type="term" value="F:electron transfer activity"/>
    <property type="evidence" value="ECO:0007669"/>
    <property type="project" value="InterPro"/>
</dbReference>
<keyword evidence="1 4" id="KW-0349">Heme</keyword>
<evidence type="ECO:0000313" key="7">
    <source>
        <dbReference type="Proteomes" id="UP000611723"/>
    </source>
</evidence>
<accession>A0A934WWV1</accession>
<dbReference type="PANTHER" id="PTHR35008">
    <property type="entry name" value="BLL4482 PROTEIN-RELATED"/>
    <property type="match status" value="1"/>
</dbReference>
<dbReference type="PROSITE" id="PS51007">
    <property type="entry name" value="CYTC"/>
    <property type="match status" value="1"/>
</dbReference>
<dbReference type="GO" id="GO:0046872">
    <property type="term" value="F:metal ion binding"/>
    <property type="evidence" value="ECO:0007669"/>
    <property type="project" value="UniProtKB-KW"/>
</dbReference>
<organism evidence="6 7">
    <name type="scientific">Marivirga aurantiaca</name>
    <dbReference type="NCBI Taxonomy" id="2802615"/>
    <lineage>
        <taxon>Bacteria</taxon>
        <taxon>Pseudomonadati</taxon>
        <taxon>Bacteroidota</taxon>
        <taxon>Cytophagia</taxon>
        <taxon>Cytophagales</taxon>
        <taxon>Marivirgaceae</taxon>
        <taxon>Marivirga</taxon>
    </lineage>
</organism>
<evidence type="ECO:0000256" key="4">
    <source>
        <dbReference type="PROSITE-ProRule" id="PRU00433"/>
    </source>
</evidence>
<feature type="domain" description="Cytochrome c" evidence="5">
    <location>
        <begin position="248"/>
        <end position="339"/>
    </location>
</feature>
<dbReference type="Pfam" id="PF00034">
    <property type="entry name" value="Cytochrom_C"/>
    <property type="match status" value="1"/>
</dbReference>
<dbReference type="GO" id="GO:0020037">
    <property type="term" value="F:heme binding"/>
    <property type="evidence" value="ECO:0007669"/>
    <property type="project" value="InterPro"/>
</dbReference>
<gene>
    <name evidence="6" type="ORF">JKA74_05940</name>
</gene>
<dbReference type="EMBL" id="JAEQBW010000002">
    <property type="protein sequence ID" value="MBK6264573.1"/>
    <property type="molecule type" value="Genomic_DNA"/>
</dbReference>
<dbReference type="Gene3D" id="1.10.760.10">
    <property type="entry name" value="Cytochrome c-like domain"/>
    <property type="match status" value="1"/>
</dbReference>
<dbReference type="AlphaFoldDB" id="A0A934WWV1"/>
<dbReference type="SUPFAM" id="SSF46626">
    <property type="entry name" value="Cytochrome c"/>
    <property type="match status" value="1"/>
</dbReference>
<dbReference type="PANTHER" id="PTHR35008:SF8">
    <property type="entry name" value="ALCOHOL DEHYDROGENASE CYTOCHROME C SUBUNIT"/>
    <property type="match status" value="1"/>
</dbReference>
<evidence type="ECO:0000256" key="3">
    <source>
        <dbReference type="ARBA" id="ARBA00023004"/>
    </source>
</evidence>
<reference evidence="6" key="1">
    <citation type="submission" date="2021-01" db="EMBL/GenBank/DDBJ databases">
        <title>Marivirga aurantiaca sp. nov., isolated from intertidal surface sediments.</title>
        <authorList>
            <person name="Zhang M."/>
        </authorList>
    </citation>
    <scope>NUCLEOTIDE SEQUENCE</scope>
    <source>
        <strain evidence="6">S37H4</strain>
    </source>
</reference>
<evidence type="ECO:0000259" key="5">
    <source>
        <dbReference type="PROSITE" id="PS51007"/>
    </source>
</evidence>
<keyword evidence="7" id="KW-1185">Reference proteome</keyword>
<keyword evidence="2 4" id="KW-0479">Metal-binding</keyword>
<evidence type="ECO:0000313" key="6">
    <source>
        <dbReference type="EMBL" id="MBK6264573.1"/>
    </source>
</evidence>
<proteinExistence type="predicted"/>
<keyword evidence="3 4" id="KW-0408">Iron</keyword>
<dbReference type="RefSeq" id="WP_201430263.1">
    <property type="nucleotide sequence ID" value="NZ_JAEQBW010000002.1"/>
</dbReference>